<evidence type="ECO:0000256" key="7">
    <source>
        <dbReference type="SAM" id="MobiDB-lite"/>
    </source>
</evidence>
<dbReference type="InterPro" id="IPR001841">
    <property type="entry name" value="Znf_RING"/>
</dbReference>
<dbReference type="GeneID" id="14875393"/>
<feature type="region of interest" description="Disordered" evidence="7">
    <location>
        <begin position="1"/>
        <end position="41"/>
    </location>
</feature>
<dbReference type="SUPFAM" id="SSF57850">
    <property type="entry name" value="RING/U-box"/>
    <property type="match status" value="1"/>
</dbReference>
<organism evidence="10 11">
    <name type="scientific">Cavenderia fasciculata</name>
    <name type="common">Slime mold</name>
    <name type="synonym">Dictyostelium fasciculatum</name>
    <dbReference type="NCBI Taxonomy" id="261658"/>
    <lineage>
        <taxon>Eukaryota</taxon>
        <taxon>Amoebozoa</taxon>
        <taxon>Evosea</taxon>
        <taxon>Eumycetozoa</taxon>
        <taxon>Dictyostelia</taxon>
        <taxon>Acytosteliales</taxon>
        <taxon>Cavenderiaceae</taxon>
        <taxon>Cavenderia</taxon>
    </lineage>
</organism>
<dbReference type="GO" id="GO:0008270">
    <property type="term" value="F:zinc ion binding"/>
    <property type="evidence" value="ECO:0007669"/>
    <property type="project" value="UniProtKB-KW"/>
</dbReference>
<dbReference type="GO" id="GO:0005789">
    <property type="term" value="C:endoplasmic reticulum membrane"/>
    <property type="evidence" value="ECO:0007669"/>
    <property type="project" value="TreeGrafter"/>
</dbReference>
<evidence type="ECO:0000256" key="3">
    <source>
        <dbReference type="ARBA" id="ARBA00022723"/>
    </source>
</evidence>
<evidence type="ECO:0000256" key="2">
    <source>
        <dbReference type="ARBA" id="ARBA00022692"/>
    </source>
</evidence>
<proteinExistence type="predicted"/>
<keyword evidence="5 8" id="KW-0472">Membrane</keyword>
<evidence type="ECO:0000256" key="8">
    <source>
        <dbReference type="SAM" id="Phobius"/>
    </source>
</evidence>
<keyword evidence="4 8" id="KW-1133">Transmembrane helix</keyword>
<dbReference type="OrthoDB" id="446635at2759"/>
<reference evidence="11" key="1">
    <citation type="journal article" date="2011" name="Genome Res.">
        <title>Phylogeny-wide analysis of social amoeba genomes highlights ancient origins for complex intercellular communication.</title>
        <authorList>
            <person name="Heidel A.J."/>
            <person name="Lawal H.M."/>
            <person name="Felder M."/>
            <person name="Schilde C."/>
            <person name="Helps N.R."/>
            <person name="Tunggal B."/>
            <person name="Rivero F."/>
            <person name="John U."/>
            <person name="Schleicher M."/>
            <person name="Eichinger L."/>
            <person name="Platzer M."/>
            <person name="Noegel A.A."/>
            <person name="Schaap P."/>
            <person name="Gloeckner G."/>
        </authorList>
    </citation>
    <scope>NUCLEOTIDE SEQUENCE [LARGE SCALE GENOMIC DNA]</scope>
    <source>
        <strain evidence="11">SH3</strain>
    </source>
</reference>
<dbReference type="InterPro" id="IPR040176">
    <property type="entry name" value="RNF121/RNF175"/>
</dbReference>
<evidence type="ECO:0000313" key="11">
    <source>
        <dbReference type="Proteomes" id="UP000007797"/>
    </source>
</evidence>
<accession>F4PNS0</accession>
<evidence type="ECO:0000259" key="9">
    <source>
        <dbReference type="PROSITE" id="PS50089"/>
    </source>
</evidence>
<dbReference type="PROSITE" id="PS50089">
    <property type="entry name" value="ZF_RING_2"/>
    <property type="match status" value="1"/>
</dbReference>
<dbReference type="Proteomes" id="UP000007797">
    <property type="component" value="Unassembled WGS sequence"/>
</dbReference>
<feature type="domain" description="RING-type" evidence="9">
    <location>
        <begin position="218"/>
        <end position="305"/>
    </location>
</feature>
<dbReference type="RefSeq" id="XP_004360974.1">
    <property type="nucleotide sequence ID" value="XM_004360917.1"/>
</dbReference>
<dbReference type="PANTHER" id="PTHR13407:SF0">
    <property type="entry name" value="FI05221P"/>
    <property type="match status" value="1"/>
</dbReference>
<comment type="subcellular location">
    <subcellularLocation>
        <location evidence="1">Membrane</location>
        <topology evidence="1">Multi-pass membrane protein</topology>
    </subcellularLocation>
</comment>
<feature type="compositionally biased region" description="Basic and acidic residues" evidence="7">
    <location>
        <begin position="1"/>
        <end position="13"/>
    </location>
</feature>
<gene>
    <name evidence="10" type="ORF">DFA_05253</name>
</gene>
<dbReference type="OMA" id="PYWERTH"/>
<dbReference type="InterPro" id="IPR013083">
    <property type="entry name" value="Znf_RING/FYVE/PHD"/>
</dbReference>
<keyword evidence="3" id="KW-0479">Metal-binding</keyword>
<evidence type="ECO:0000256" key="6">
    <source>
        <dbReference type="PROSITE-ProRule" id="PRU00175"/>
    </source>
</evidence>
<dbReference type="KEGG" id="dfa:DFA_05253"/>
<feature type="transmembrane region" description="Helical" evidence="8">
    <location>
        <begin position="53"/>
        <end position="71"/>
    </location>
</feature>
<dbReference type="AlphaFoldDB" id="F4PNS0"/>
<dbReference type="GO" id="GO:0061630">
    <property type="term" value="F:ubiquitin protein ligase activity"/>
    <property type="evidence" value="ECO:0007669"/>
    <property type="project" value="TreeGrafter"/>
</dbReference>
<keyword evidence="6" id="KW-0863">Zinc-finger</keyword>
<dbReference type="SMART" id="SM00184">
    <property type="entry name" value="RING"/>
    <property type="match status" value="1"/>
</dbReference>
<evidence type="ECO:0000256" key="1">
    <source>
        <dbReference type="ARBA" id="ARBA00004141"/>
    </source>
</evidence>
<keyword evidence="2 8" id="KW-0812">Transmembrane</keyword>
<evidence type="ECO:0000256" key="4">
    <source>
        <dbReference type="ARBA" id="ARBA00022989"/>
    </source>
</evidence>
<keyword evidence="6" id="KW-0862">Zinc</keyword>
<dbReference type="Gene3D" id="3.30.40.10">
    <property type="entry name" value="Zinc/RING finger domain, C3HC4 (zinc finger)"/>
    <property type="match status" value="1"/>
</dbReference>
<dbReference type="EMBL" id="GL883008">
    <property type="protein sequence ID" value="EGG23123.1"/>
    <property type="molecule type" value="Genomic_DNA"/>
</dbReference>
<evidence type="ECO:0000256" key="5">
    <source>
        <dbReference type="ARBA" id="ARBA00023136"/>
    </source>
</evidence>
<dbReference type="PANTHER" id="PTHR13407">
    <property type="entry name" value="RNF121 PROTEIN"/>
    <property type="match status" value="1"/>
</dbReference>
<keyword evidence="11" id="KW-1185">Reference proteome</keyword>
<protein>
    <recommendedName>
        <fullName evidence="9">RING-type domain-containing protein</fullName>
    </recommendedName>
</protein>
<dbReference type="GO" id="GO:0036503">
    <property type="term" value="P:ERAD pathway"/>
    <property type="evidence" value="ECO:0007669"/>
    <property type="project" value="TreeGrafter"/>
</dbReference>
<feature type="transmembrane region" description="Helical" evidence="8">
    <location>
        <begin position="78"/>
        <end position="98"/>
    </location>
</feature>
<name>F4PNS0_CACFS</name>
<sequence>MEDALFKDGDEKLQQQSVSTTTGGGGHQGHQHQGHTHELSGEHKGHEQLHATISLWLIMLSVAAQLLLLLWKHYSARTYLRASLIGMWLFPILYSIYYGYIRMIIIWTLFSLAIVYLYRLSIEQPLQRTTPKIVYMWFYSIYLISYFITFLGYIGLMCAMLQINIPILSKGSLELLFYGLYFGVLGRDFAEICSNRIASILGLGGSRLPITKASNNYCAVCSGYLDPNATTTNSASAGLMNPTSSFSDHNNDKDRSGRISRIVDRTMNIIFSKKSCKLECGHMFHLWCIKGWYLIGKHDHCPNCNEKVDIKSLSTNPWEKTDFAWGILLDVVRFLIAWNPLVIMVSKGIIYVFDK</sequence>
<feature type="transmembrane region" description="Helical" evidence="8">
    <location>
        <begin position="134"/>
        <end position="156"/>
    </location>
</feature>
<dbReference type="GO" id="GO:0000139">
    <property type="term" value="C:Golgi membrane"/>
    <property type="evidence" value="ECO:0007669"/>
    <property type="project" value="TreeGrafter"/>
</dbReference>
<evidence type="ECO:0000313" key="10">
    <source>
        <dbReference type="EMBL" id="EGG23123.1"/>
    </source>
</evidence>
<feature type="transmembrane region" description="Helical" evidence="8">
    <location>
        <begin position="104"/>
        <end position="122"/>
    </location>
</feature>